<gene>
    <name evidence="1" type="ORF">LTS18_001203</name>
</gene>
<keyword evidence="2" id="KW-1185">Reference proteome</keyword>
<dbReference type="Proteomes" id="UP001186974">
    <property type="component" value="Unassembled WGS sequence"/>
</dbReference>
<reference evidence="1" key="1">
    <citation type="submission" date="2024-09" db="EMBL/GenBank/DDBJ databases">
        <title>Black Yeasts Isolated from many extreme environments.</title>
        <authorList>
            <person name="Coleine C."/>
            <person name="Stajich J.E."/>
            <person name="Selbmann L."/>
        </authorList>
    </citation>
    <scope>NUCLEOTIDE SEQUENCE</scope>
    <source>
        <strain evidence="1">CCFEE 5737</strain>
    </source>
</reference>
<evidence type="ECO:0000313" key="1">
    <source>
        <dbReference type="EMBL" id="KAK3080459.1"/>
    </source>
</evidence>
<evidence type="ECO:0000313" key="2">
    <source>
        <dbReference type="Proteomes" id="UP001186974"/>
    </source>
</evidence>
<name>A0ACC3DVA7_9PEZI</name>
<dbReference type="EMBL" id="JAWDJW010000556">
    <property type="protein sequence ID" value="KAK3080459.1"/>
    <property type="molecule type" value="Genomic_DNA"/>
</dbReference>
<protein>
    <submittedName>
        <fullName evidence="1">Uncharacterized protein</fullName>
    </submittedName>
</protein>
<accession>A0ACC3DVA7</accession>
<comment type="caution">
    <text evidence="1">The sequence shown here is derived from an EMBL/GenBank/DDBJ whole genome shotgun (WGS) entry which is preliminary data.</text>
</comment>
<proteinExistence type="predicted"/>
<sequence>MGNSRSKPTKSTGASATLVHDSDQISMIPEEGRYDTCRILVANGIPNAVWFEDLLALHGSDTIVWDLSHLIDDPNAAAVLLCKLNYKCVLPDDRYEHIHEIAQSGIRMVLPTNGLKIVLLRAHDWHYDMSTCPKSCVPRICDFLDAIMDLWLNMSSVEYDDRLLFALHLACLIDYAYSLKYHHGKASKANSFAENLREEHRELHFDMVSNSKGRESWTFARRHERHARTYRNIKEGNFTPEPCTPTAFKQSLAALPEQ</sequence>
<organism evidence="1 2">
    <name type="scientific">Coniosporium uncinatum</name>
    <dbReference type="NCBI Taxonomy" id="93489"/>
    <lineage>
        <taxon>Eukaryota</taxon>
        <taxon>Fungi</taxon>
        <taxon>Dikarya</taxon>
        <taxon>Ascomycota</taxon>
        <taxon>Pezizomycotina</taxon>
        <taxon>Dothideomycetes</taxon>
        <taxon>Dothideomycetes incertae sedis</taxon>
        <taxon>Coniosporium</taxon>
    </lineage>
</organism>